<dbReference type="SUPFAM" id="SSF56112">
    <property type="entry name" value="Protein kinase-like (PK-like)"/>
    <property type="match status" value="1"/>
</dbReference>
<dbReference type="Gene3D" id="3.30.200.20">
    <property type="entry name" value="Phosphorylase Kinase, domain 1"/>
    <property type="match status" value="1"/>
</dbReference>
<dbReference type="InterPro" id="IPR011009">
    <property type="entry name" value="Kinase-like_dom_sf"/>
</dbReference>
<dbReference type="GO" id="GO:0005524">
    <property type="term" value="F:ATP binding"/>
    <property type="evidence" value="ECO:0007669"/>
    <property type="project" value="UniProtKB-KW"/>
</dbReference>
<evidence type="ECO:0000313" key="10">
    <source>
        <dbReference type="EnsemblMetazoa" id="KAF7495317.1"/>
    </source>
</evidence>
<keyword evidence="2" id="KW-0723">Serine/threonine-protein kinase</keyword>
<dbReference type="OrthoDB" id="272141at2759"/>
<evidence type="ECO:0000256" key="3">
    <source>
        <dbReference type="ARBA" id="ARBA00022679"/>
    </source>
</evidence>
<keyword evidence="5 9" id="KW-0418">Kinase</keyword>
<evidence type="ECO:0000256" key="1">
    <source>
        <dbReference type="ARBA" id="ARBA00005527"/>
    </source>
</evidence>
<dbReference type="InterPro" id="IPR000719">
    <property type="entry name" value="Prot_kinase_dom"/>
</dbReference>
<name>A0A834RET1_SARSC</name>
<sequence>MSIQHNFKSNMSTSAALQPQSSQSSSLSSTQSVPSSSTVLNSQSNHLLPNTAVAANIPIATTTSNSNQINFSQFNNHNHHAMIGSHNSTSASATSQLLTNQSNITSIRSAVSYGINQQPFFSNNPGNSVNHSSHLPIEMTLNAHNHPDKNGRSIIINVVNMKISEQKLKVYENDNRLEDPEPIDLMINLEQVFDQGAFGHVRTARIKSDNRLVAVKQVLQDKRYRNRELPLMKQLSHCNIVTLIYYYYHTDEKQQKNLFLNLIMEYIPSNLNMLIHKNNKNRKNFRHSLPSDLCSPGAGPVTPLLTIKLCMYQIFRALAYIHSLGICHRDIKPNNLLFDPETGVLKICDFGSAKHLRRGESHVSYICARFYRAPELLFGATDYNEKIDLWSTGVVFSELLLGQPIFHEHSGLDQLVLIISKLGTPTKEQIKAMNQKYAKYDFPHVYSQSWESLFPCAPTDAIDLISRLFQYDPSNRIAPMQACAHQFFNELRQPNKKWFNKDLPPLFNFTKYELSIDPSINDRLLPYKAKPSPMNNITYLQQQPSQALSQATSTSSMLIHPSNQRIIGQQQQSNPSTLINSQPIVSSLTGNVNARGSYPSSNFYPNQNFPYHSQSSMAGQHYNPNINHHRQAMINEMFSQGFIGPNKTATVNNNNGTN</sequence>
<accession>A0A834RET1</accession>
<evidence type="ECO:0000256" key="2">
    <source>
        <dbReference type="ARBA" id="ARBA00022527"/>
    </source>
</evidence>
<dbReference type="Gene3D" id="1.10.510.10">
    <property type="entry name" value="Transferase(Phosphotransferase) domain 1"/>
    <property type="match status" value="1"/>
</dbReference>
<evidence type="ECO:0000259" key="8">
    <source>
        <dbReference type="PROSITE" id="PS50011"/>
    </source>
</evidence>
<dbReference type="FunFam" id="1.10.510.10:FF:000624">
    <property type="entry name" value="Mitogen-activated protein kinase"/>
    <property type="match status" value="1"/>
</dbReference>
<reference evidence="9" key="2">
    <citation type="submission" date="2020-01" db="EMBL/GenBank/DDBJ databases">
        <authorList>
            <person name="Korhonen P.K.K."/>
            <person name="Guangxu M.G."/>
            <person name="Wang T.W."/>
            <person name="Stroehlein A.J.S."/>
            <person name="Young N.D."/>
            <person name="Ang C.-S.A."/>
            <person name="Fernando D.W.F."/>
            <person name="Lu H.L."/>
            <person name="Taylor S.T."/>
            <person name="Ehtesham M.E.M."/>
            <person name="Najaraj S.H.N."/>
            <person name="Harsha G.H.G."/>
            <person name="Madugundu A.M."/>
            <person name="Renuse S.R."/>
            <person name="Holt D.H."/>
            <person name="Pandey A.P."/>
            <person name="Papenfuss A.P."/>
            <person name="Gasser R.B.G."/>
            <person name="Fischer K.F."/>
        </authorList>
    </citation>
    <scope>NUCLEOTIDE SEQUENCE</scope>
    <source>
        <strain evidence="9">SSS_KF_BRIS2020</strain>
    </source>
</reference>
<dbReference type="EnsemblMetazoa" id="SSS_3940s_mrna">
    <property type="protein sequence ID" value="KAF7495317.1"/>
    <property type="gene ID" value="SSS_3940"/>
</dbReference>
<feature type="region of interest" description="Disordered" evidence="7">
    <location>
        <begin position="1"/>
        <end position="42"/>
    </location>
</feature>
<evidence type="ECO:0000313" key="11">
    <source>
        <dbReference type="Proteomes" id="UP000070412"/>
    </source>
</evidence>
<dbReference type="GO" id="GO:0030154">
    <property type="term" value="P:cell differentiation"/>
    <property type="evidence" value="ECO:0007669"/>
    <property type="project" value="TreeGrafter"/>
</dbReference>
<dbReference type="GO" id="GO:0007165">
    <property type="term" value="P:signal transduction"/>
    <property type="evidence" value="ECO:0007669"/>
    <property type="project" value="TreeGrafter"/>
</dbReference>
<dbReference type="InterPro" id="IPR050591">
    <property type="entry name" value="GSK-3"/>
</dbReference>
<dbReference type="InterPro" id="IPR039192">
    <property type="entry name" value="STKc_GSK3"/>
</dbReference>
<proteinExistence type="inferred from homology"/>
<comment type="similarity">
    <text evidence="1">Belongs to the protein kinase superfamily. CMGC Ser/Thr protein kinase family. GSK-3 subfamily.</text>
</comment>
<protein>
    <submittedName>
        <fullName evidence="9">Glycogen synthase kinase-3 alpha</fullName>
    </submittedName>
</protein>
<keyword evidence="6" id="KW-0067">ATP-binding</keyword>
<keyword evidence="11" id="KW-1185">Reference proteome</keyword>
<evidence type="ECO:0000256" key="7">
    <source>
        <dbReference type="SAM" id="MobiDB-lite"/>
    </source>
</evidence>
<keyword evidence="4" id="KW-0547">Nucleotide-binding</keyword>
<dbReference type="PROSITE" id="PS50011">
    <property type="entry name" value="PROTEIN_KINASE_DOM"/>
    <property type="match status" value="1"/>
</dbReference>
<dbReference type="PANTHER" id="PTHR24057">
    <property type="entry name" value="GLYCOGEN SYNTHASE KINASE-3 ALPHA"/>
    <property type="match status" value="1"/>
</dbReference>
<keyword evidence="3" id="KW-0808">Transferase</keyword>
<dbReference type="AlphaFoldDB" id="A0A834RET1"/>
<dbReference type="PANTHER" id="PTHR24057:SF0">
    <property type="entry name" value="PROTEIN KINASE SHAGGY-RELATED"/>
    <property type="match status" value="1"/>
</dbReference>
<evidence type="ECO:0000256" key="5">
    <source>
        <dbReference type="ARBA" id="ARBA00022777"/>
    </source>
</evidence>
<dbReference type="GO" id="GO:0004674">
    <property type="term" value="F:protein serine/threonine kinase activity"/>
    <property type="evidence" value="ECO:0007669"/>
    <property type="project" value="UniProtKB-KW"/>
</dbReference>
<dbReference type="GO" id="GO:0005829">
    <property type="term" value="C:cytosol"/>
    <property type="evidence" value="ECO:0007669"/>
    <property type="project" value="TreeGrafter"/>
</dbReference>
<dbReference type="InterPro" id="IPR008271">
    <property type="entry name" value="Ser/Thr_kinase_AS"/>
</dbReference>
<dbReference type="SMART" id="SM00220">
    <property type="entry name" value="S_TKc"/>
    <property type="match status" value="1"/>
</dbReference>
<feature type="compositionally biased region" description="Low complexity" evidence="7">
    <location>
        <begin position="12"/>
        <end position="40"/>
    </location>
</feature>
<dbReference type="PROSITE" id="PS00108">
    <property type="entry name" value="PROTEIN_KINASE_ST"/>
    <property type="match status" value="1"/>
</dbReference>
<dbReference type="GO" id="GO:0090090">
    <property type="term" value="P:negative regulation of canonical Wnt signaling pathway"/>
    <property type="evidence" value="ECO:0007669"/>
    <property type="project" value="TreeGrafter"/>
</dbReference>
<dbReference type="EMBL" id="WVUK01000048">
    <property type="protein sequence ID" value="KAF7495317.1"/>
    <property type="molecule type" value="Genomic_DNA"/>
</dbReference>
<dbReference type="GO" id="GO:0005634">
    <property type="term" value="C:nucleus"/>
    <property type="evidence" value="ECO:0007669"/>
    <property type="project" value="TreeGrafter"/>
</dbReference>
<dbReference type="CDD" id="cd14137">
    <property type="entry name" value="STKc_GSK3"/>
    <property type="match status" value="1"/>
</dbReference>
<evidence type="ECO:0000313" key="9">
    <source>
        <dbReference type="EMBL" id="KAF7495317.1"/>
    </source>
</evidence>
<gene>
    <name evidence="9" type="ORF">SSS_3940</name>
</gene>
<evidence type="ECO:0000256" key="4">
    <source>
        <dbReference type="ARBA" id="ARBA00022741"/>
    </source>
</evidence>
<dbReference type="GO" id="GO:0070507">
    <property type="term" value="P:regulation of microtubule cytoskeleton organization"/>
    <property type="evidence" value="ECO:0007669"/>
    <property type="project" value="TreeGrafter"/>
</dbReference>
<dbReference type="Proteomes" id="UP000070412">
    <property type="component" value="Unassembled WGS sequence"/>
</dbReference>
<dbReference type="Pfam" id="PF00069">
    <property type="entry name" value="Pkinase"/>
    <property type="match status" value="1"/>
</dbReference>
<reference evidence="11" key="1">
    <citation type="journal article" date="2020" name="PLoS Negl. Trop. Dis.">
        <title>High-quality nuclear genome for Sarcoptes scabiei-A critical resource for a neglected parasite.</title>
        <authorList>
            <person name="Korhonen P.K."/>
            <person name="Gasser R.B."/>
            <person name="Ma G."/>
            <person name="Wang T."/>
            <person name="Stroehlein A.J."/>
            <person name="Young N.D."/>
            <person name="Ang C.S."/>
            <person name="Fernando D.D."/>
            <person name="Lu H.C."/>
            <person name="Taylor S."/>
            <person name="Reynolds S.L."/>
            <person name="Mofiz E."/>
            <person name="Najaraj S.H."/>
            <person name="Gowda H."/>
            <person name="Madugundu A."/>
            <person name="Renuse S."/>
            <person name="Holt D."/>
            <person name="Pandey A."/>
            <person name="Papenfuss A.T."/>
            <person name="Fischer K."/>
        </authorList>
    </citation>
    <scope>NUCLEOTIDE SEQUENCE [LARGE SCALE GENOMIC DNA]</scope>
</reference>
<dbReference type="GO" id="GO:0030424">
    <property type="term" value="C:axon"/>
    <property type="evidence" value="ECO:0007669"/>
    <property type="project" value="TreeGrafter"/>
</dbReference>
<dbReference type="GO" id="GO:0032436">
    <property type="term" value="P:positive regulation of proteasomal ubiquitin-dependent protein catabolic process"/>
    <property type="evidence" value="ECO:0007669"/>
    <property type="project" value="TreeGrafter"/>
</dbReference>
<evidence type="ECO:0000256" key="6">
    <source>
        <dbReference type="ARBA" id="ARBA00022840"/>
    </source>
</evidence>
<feature type="compositionally biased region" description="Polar residues" evidence="7">
    <location>
        <begin position="1"/>
        <end position="11"/>
    </location>
</feature>
<organism evidence="9">
    <name type="scientific">Sarcoptes scabiei</name>
    <name type="common">Itch mite</name>
    <name type="synonym">Acarus scabiei</name>
    <dbReference type="NCBI Taxonomy" id="52283"/>
    <lineage>
        <taxon>Eukaryota</taxon>
        <taxon>Metazoa</taxon>
        <taxon>Ecdysozoa</taxon>
        <taxon>Arthropoda</taxon>
        <taxon>Chelicerata</taxon>
        <taxon>Arachnida</taxon>
        <taxon>Acari</taxon>
        <taxon>Acariformes</taxon>
        <taxon>Sarcoptiformes</taxon>
        <taxon>Astigmata</taxon>
        <taxon>Psoroptidia</taxon>
        <taxon>Sarcoptoidea</taxon>
        <taxon>Sarcoptidae</taxon>
        <taxon>Sarcoptinae</taxon>
        <taxon>Sarcoptes</taxon>
    </lineage>
</organism>
<feature type="domain" description="Protein kinase" evidence="8">
    <location>
        <begin position="187"/>
        <end position="488"/>
    </location>
</feature>
<reference evidence="10" key="3">
    <citation type="submission" date="2022-06" db="UniProtKB">
        <authorList>
            <consortium name="EnsemblMetazoa"/>
        </authorList>
    </citation>
    <scope>IDENTIFICATION</scope>
</reference>